<comment type="catalytic activity">
    <reaction evidence="17">
        <text>Ca(2+)(in) + 3 Na(+)(out) = Ca(2+)(out) + 3 Na(+)(in)</text>
        <dbReference type="Rhea" id="RHEA:69955"/>
        <dbReference type="ChEBI" id="CHEBI:29101"/>
        <dbReference type="ChEBI" id="CHEBI:29108"/>
    </reaction>
</comment>
<dbReference type="InterPro" id="IPR003644">
    <property type="entry name" value="Calx_beta"/>
</dbReference>
<feature type="compositionally biased region" description="Basic and acidic residues" evidence="18">
    <location>
        <begin position="377"/>
        <end position="390"/>
    </location>
</feature>
<evidence type="ECO:0000256" key="4">
    <source>
        <dbReference type="ARBA" id="ARBA00022475"/>
    </source>
</evidence>
<dbReference type="GO" id="GO:0005432">
    <property type="term" value="F:calcium:sodium antiporter activity"/>
    <property type="evidence" value="ECO:0007669"/>
    <property type="project" value="InterPro"/>
</dbReference>
<protein>
    <submittedName>
        <fullName evidence="22">Solute carrier family 8 (Sodium/calcium exchanger)</fullName>
    </submittedName>
</protein>
<dbReference type="PANTHER" id="PTHR11878">
    <property type="entry name" value="SODIUM/CALCIUM EXCHANGER"/>
    <property type="match status" value="1"/>
</dbReference>
<feature type="signal peptide" evidence="20">
    <location>
        <begin position="1"/>
        <end position="26"/>
    </location>
</feature>
<keyword evidence="13" id="KW-0406">Ion transport</keyword>
<evidence type="ECO:0000256" key="15">
    <source>
        <dbReference type="ARBA" id="ARBA00023180"/>
    </source>
</evidence>
<dbReference type="InterPro" id="IPR004837">
    <property type="entry name" value="NaCa_Exmemb"/>
</dbReference>
<feature type="transmembrane region" description="Helical" evidence="19">
    <location>
        <begin position="144"/>
        <end position="167"/>
    </location>
</feature>
<keyword evidence="5 19" id="KW-0812">Transmembrane</keyword>
<dbReference type="InterPro" id="IPR051171">
    <property type="entry name" value="CaCA"/>
</dbReference>
<evidence type="ECO:0000256" key="13">
    <source>
        <dbReference type="ARBA" id="ARBA00023065"/>
    </source>
</evidence>
<dbReference type="SMART" id="SM00237">
    <property type="entry name" value="Calx_beta"/>
    <property type="match status" value="2"/>
</dbReference>
<keyword evidence="7 20" id="KW-0732">Signal</keyword>
<dbReference type="PANTHER" id="PTHR11878:SF65">
    <property type="entry name" value="NA_CA-EXCHANGE PROTEIN, ISOFORM G"/>
    <property type="match status" value="1"/>
</dbReference>
<dbReference type="GO" id="GO:0007154">
    <property type="term" value="P:cell communication"/>
    <property type="evidence" value="ECO:0007669"/>
    <property type="project" value="InterPro"/>
</dbReference>
<dbReference type="InterPro" id="IPR004836">
    <property type="entry name" value="Na_Ca_Ex"/>
</dbReference>
<keyword evidence="15" id="KW-0325">Glycoprotein</keyword>
<evidence type="ECO:0000256" key="10">
    <source>
        <dbReference type="ARBA" id="ARBA00022860"/>
    </source>
</evidence>
<reference evidence="22" key="1">
    <citation type="submission" date="2014-05" db="EMBL/GenBank/DDBJ databases">
        <title>The transcriptome of the halophilic microalga Tetraselmis sp. GSL018 isolated from the Great Salt Lake, Utah.</title>
        <authorList>
            <person name="Jinkerson R.E."/>
            <person name="D'Adamo S."/>
            <person name="Posewitz M.C."/>
        </authorList>
    </citation>
    <scope>NUCLEOTIDE SEQUENCE</scope>
    <source>
        <strain evidence="22">GSL018</strain>
    </source>
</reference>
<comment type="similarity">
    <text evidence="2">Belongs to the Ca(2+):cation antiporter (CaCA) (TC 2.A.19) family. SLC8 subfamily.</text>
</comment>
<comment type="subcellular location">
    <subcellularLocation>
        <location evidence="1">Cell membrane</location>
        <topology evidence="1">Multi-pass membrane protein</topology>
    </subcellularLocation>
</comment>
<dbReference type="AlphaFoldDB" id="A0A061RY73"/>
<feature type="chain" id="PRO_5030002212" evidence="20">
    <location>
        <begin position="27"/>
        <end position="954"/>
    </location>
</feature>
<dbReference type="EMBL" id="GBEZ01008627">
    <property type="protein sequence ID" value="JAC76923.1"/>
    <property type="molecule type" value="Transcribed_RNA"/>
</dbReference>
<keyword evidence="9" id="KW-0106">Calcium</keyword>
<feature type="region of interest" description="Disordered" evidence="18">
    <location>
        <begin position="374"/>
        <end position="434"/>
    </location>
</feature>
<evidence type="ECO:0000256" key="18">
    <source>
        <dbReference type="SAM" id="MobiDB-lite"/>
    </source>
</evidence>
<organism evidence="22">
    <name type="scientific">Tetraselmis sp. GSL018</name>
    <dbReference type="NCBI Taxonomy" id="582737"/>
    <lineage>
        <taxon>Eukaryota</taxon>
        <taxon>Viridiplantae</taxon>
        <taxon>Chlorophyta</taxon>
        <taxon>core chlorophytes</taxon>
        <taxon>Chlorodendrophyceae</taxon>
        <taxon>Chlorodendrales</taxon>
        <taxon>Chlorodendraceae</taxon>
        <taxon>Tetraselmis</taxon>
    </lineage>
</organism>
<evidence type="ECO:0000259" key="21">
    <source>
        <dbReference type="SMART" id="SM00237"/>
    </source>
</evidence>
<feature type="transmembrane region" description="Helical" evidence="19">
    <location>
        <begin position="878"/>
        <end position="897"/>
    </location>
</feature>
<feature type="compositionally biased region" description="Polar residues" evidence="18">
    <location>
        <begin position="280"/>
        <end position="289"/>
    </location>
</feature>
<feature type="transmembrane region" description="Helical" evidence="19">
    <location>
        <begin position="766"/>
        <end position="787"/>
    </location>
</feature>
<feature type="transmembrane region" description="Helical" evidence="19">
    <location>
        <begin position="841"/>
        <end position="858"/>
    </location>
</feature>
<evidence type="ECO:0000256" key="8">
    <source>
        <dbReference type="ARBA" id="ARBA00022737"/>
    </source>
</evidence>
<feature type="domain" description="Calx-beta" evidence="21">
    <location>
        <begin position="433"/>
        <end position="535"/>
    </location>
</feature>
<dbReference type="Gene3D" id="2.60.40.2030">
    <property type="match status" value="2"/>
</dbReference>
<feature type="transmembrane region" description="Helical" evidence="19">
    <location>
        <begin position="89"/>
        <end position="110"/>
    </location>
</feature>
<keyword evidence="11 19" id="KW-1133">Transmembrane helix</keyword>
<evidence type="ECO:0000313" key="22">
    <source>
        <dbReference type="EMBL" id="JAC76923.1"/>
    </source>
</evidence>
<dbReference type="GO" id="GO:0005886">
    <property type="term" value="C:plasma membrane"/>
    <property type="evidence" value="ECO:0007669"/>
    <property type="project" value="UniProtKB-SubCell"/>
</dbReference>
<evidence type="ECO:0000256" key="6">
    <source>
        <dbReference type="ARBA" id="ARBA00022723"/>
    </source>
</evidence>
<sequence length="954" mass="103008">MFILRTLASNGLLAFALFGFAVRGMASEACESFPWGTPVAIEGPNATNVTVCWPNGFEVAYFDTPAQARCSQSFINIPGINLLPASARAVLYALALAYVFMGIAIIADIFMSAVEQICSQEKTVVTADGTTITAQVWNATVANITLMALGSSAPEILLAIVETVLSLGDVPGELGPSTIVGSAAFNLLMITAVCIVALPASSIKSISDIYVFATTAAWSIAVYVWMYVVLDIWTPGVVTVLESWITLGAMAAFVLHAYLQDRKWFLGKPAARGSEAGSDEPSQSLNHGSSPEDEQAEIIGITIKDKDGQTYGNNDRKSIRAIMKMLKAPSKTAVQLRSAFSFVTSHVGGESVKRTQGSSIFWKVNARHRMAGRKHLATREETMRSQEQRHGGTPRTGTPSKTPEETPSLRTASHNVSGRGGSEPSRSMSRHRHNASVVPDVLESRVMFTTHDYRVVESAGVVRIAVRRIADDLALGVPTAVDFETHDGTALAPRDYKACKGTMVFEEGEVIKYLEVPIYDNDEPNVDKTFNIVLTNHREHAPDDQTPTLGSIGRVNFRLGAVSLAQVLIIDDDHPGTFSFEENSVTVLETCGTMSLKVVRTGGCAGTVSVDYYTSDGSAEDGKHYHSTSGTLTFGPKQTEEEITVSIIDTDEIGPDTVFHVILYNATNHATVGRQNVAMIHIRGDDGLDEMASNLRTMLLRHREAFQHATFSWRQNLLDALTPQPGVDDHGEELELGFSDFLMHYLTVFWKVLFCIVPPTSYCGGWVTFVVSLIMIGVVTVVVRELAELFGCAIGLKDSITAISFVALGTSLPDLFASRNAAQEADDADAAIGNVTGSNSVNVLLGLGIPWVIGSMYYKYVNPSMTGGLYCVPSGTLAYSVMVFSICAAACIAVLLLRRRFVGGELGGPALSKWTSSVFLACLWVLYLVLSALQSYGYIQFGSVAETDLYGCRI</sequence>
<keyword evidence="3" id="KW-0813">Transport</keyword>
<dbReference type="GO" id="GO:0005516">
    <property type="term" value="F:calmodulin binding"/>
    <property type="evidence" value="ECO:0007669"/>
    <property type="project" value="UniProtKB-KW"/>
</dbReference>
<dbReference type="Gene3D" id="1.20.1420.30">
    <property type="entry name" value="NCX, central ion-binding region"/>
    <property type="match status" value="2"/>
</dbReference>
<feature type="transmembrane region" description="Helical" evidence="19">
    <location>
        <begin position="236"/>
        <end position="259"/>
    </location>
</feature>
<feature type="region of interest" description="Disordered" evidence="18">
    <location>
        <begin position="272"/>
        <end position="293"/>
    </location>
</feature>
<proteinExistence type="inferred from homology"/>
<evidence type="ECO:0000256" key="19">
    <source>
        <dbReference type="SAM" id="Phobius"/>
    </source>
</evidence>
<name>A0A061RY73_9CHLO</name>
<evidence type="ECO:0000256" key="9">
    <source>
        <dbReference type="ARBA" id="ARBA00022837"/>
    </source>
</evidence>
<gene>
    <name evidence="22" type="primary">NCX</name>
    <name evidence="22" type="ORF">TSPGSL018_18908</name>
</gene>
<feature type="domain" description="Calx-beta" evidence="21">
    <location>
        <begin position="565"/>
        <end position="664"/>
    </location>
</feature>
<keyword evidence="6" id="KW-0479">Metal-binding</keyword>
<feature type="transmembrane region" description="Helical" evidence="19">
    <location>
        <begin position="918"/>
        <end position="939"/>
    </location>
</feature>
<dbReference type="Pfam" id="PF01699">
    <property type="entry name" value="Na_Ca_ex"/>
    <property type="match status" value="2"/>
</dbReference>
<feature type="transmembrane region" description="Helical" evidence="19">
    <location>
        <begin position="179"/>
        <end position="198"/>
    </location>
</feature>
<keyword evidence="12" id="KW-0915">Sodium</keyword>
<evidence type="ECO:0000256" key="2">
    <source>
        <dbReference type="ARBA" id="ARBA00007489"/>
    </source>
</evidence>
<keyword evidence="8" id="KW-0677">Repeat</keyword>
<evidence type="ECO:0000256" key="7">
    <source>
        <dbReference type="ARBA" id="ARBA00022729"/>
    </source>
</evidence>
<evidence type="ECO:0000256" key="17">
    <source>
        <dbReference type="ARBA" id="ARBA00033667"/>
    </source>
</evidence>
<keyword evidence="16" id="KW-0739">Sodium transport</keyword>
<evidence type="ECO:0000256" key="14">
    <source>
        <dbReference type="ARBA" id="ARBA00023136"/>
    </source>
</evidence>
<evidence type="ECO:0000256" key="1">
    <source>
        <dbReference type="ARBA" id="ARBA00004651"/>
    </source>
</evidence>
<dbReference type="Pfam" id="PF03160">
    <property type="entry name" value="Calx-beta"/>
    <property type="match status" value="2"/>
</dbReference>
<evidence type="ECO:0000256" key="12">
    <source>
        <dbReference type="ARBA" id="ARBA00023053"/>
    </source>
</evidence>
<dbReference type="InterPro" id="IPR044880">
    <property type="entry name" value="NCX_ion-bd_dom_sf"/>
</dbReference>
<keyword evidence="14 19" id="KW-0472">Membrane</keyword>
<dbReference type="PRINTS" id="PR01259">
    <property type="entry name" value="NACAEXCHNGR"/>
</dbReference>
<evidence type="ECO:0000256" key="11">
    <source>
        <dbReference type="ARBA" id="ARBA00022989"/>
    </source>
</evidence>
<dbReference type="InterPro" id="IPR038081">
    <property type="entry name" value="CalX-like_sf"/>
</dbReference>
<evidence type="ECO:0000256" key="20">
    <source>
        <dbReference type="SAM" id="SignalP"/>
    </source>
</evidence>
<keyword evidence="4" id="KW-1003">Cell membrane</keyword>
<keyword evidence="10" id="KW-0112">Calmodulin-binding</keyword>
<dbReference type="GO" id="GO:0046872">
    <property type="term" value="F:metal ion binding"/>
    <property type="evidence" value="ECO:0007669"/>
    <property type="project" value="UniProtKB-KW"/>
</dbReference>
<evidence type="ECO:0000256" key="16">
    <source>
        <dbReference type="ARBA" id="ARBA00023201"/>
    </source>
</evidence>
<evidence type="ECO:0000256" key="3">
    <source>
        <dbReference type="ARBA" id="ARBA00022448"/>
    </source>
</evidence>
<evidence type="ECO:0000256" key="5">
    <source>
        <dbReference type="ARBA" id="ARBA00022692"/>
    </source>
</evidence>
<accession>A0A061RY73</accession>
<feature type="transmembrane region" description="Helical" evidence="19">
    <location>
        <begin position="210"/>
        <end position="230"/>
    </location>
</feature>
<dbReference type="SUPFAM" id="SSF141072">
    <property type="entry name" value="CalX-like"/>
    <property type="match status" value="2"/>
</dbReference>